<keyword evidence="1" id="KW-0472">Membrane</keyword>
<proteinExistence type="predicted"/>
<feature type="transmembrane region" description="Helical" evidence="1">
    <location>
        <begin position="440"/>
        <end position="456"/>
    </location>
</feature>
<dbReference type="Proteomes" id="UP000037685">
    <property type="component" value="Unassembled WGS sequence"/>
</dbReference>
<dbReference type="Pfam" id="PF18949">
    <property type="entry name" value="DUF5693"/>
    <property type="match status" value="1"/>
</dbReference>
<dbReference type="AlphaFoldDB" id="A0A0N0BM84"/>
<dbReference type="InterPro" id="IPR043748">
    <property type="entry name" value="DUF5693"/>
</dbReference>
<evidence type="ECO:0000313" key="3">
    <source>
        <dbReference type="Proteomes" id="UP000037685"/>
    </source>
</evidence>
<organism evidence="2 3">
    <name type="scientific">Thermus aquaticus</name>
    <dbReference type="NCBI Taxonomy" id="271"/>
    <lineage>
        <taxon>Bacteria</taxon>
        <taxon>Thermotogati</taxon>
        <taxon>Deinococcota</taxon>
        <taxon>Deinococci</taxon>
        <taxon>Thermales</taxon>
        <taxon>Thermaceae</taxon>
        <taxon>Thermus</taxon>
    </lineage>
</organism>
<comment type="caution">
    <text evidence="2">The sequence shown here is derived from an EMBL/GenBank/DDBJ whole genome shotgun (WGS) entry which is preliminary data.</text>
</comment>
<evidence type="ECO:0000256" key="1">
    <source>
        <dbReference type="SAM" id="Phobius"/>
    </source>
</evidence>
<keyword evidence="1" id="KW-1133">Transmembrane helix</keyword>
<dbReference type="RefSeq" id="WP_053768050.1">
    <property type="nucleotide sequence ID" value="NZ_LHCI01000106.1"/>
</dbReference>
<dbReference type="EMBL" id="LHCI01000106">
    <property type="protein sequence ID" value="KOX90496.1"/>
    <property type="molecule type" value="Genomic_DNA"/>
</dbReference>
<name>A0A0N0BM84_THEAQ</name>
<feature type="transmembrane region" description="Helical" evidence="1">
    <location>
        <begin position="510"/>
        <end position="529"/>
    </location>
</feature>
<reference evidence="2 3" key="1">
    <citation type="submission" date="2015-07" db="EMBL/GenBank/DDBJ databases">
        <authorList>
            <person name="Noorani M."/>
        </authorList>
    </citation>
    <scope>NUCLEOTIDE SEQUENCE [LARGE SCALE GENOMIC DNA]</scope>
    <source>
        <strain evidence="3">ATCC 25104 / DSM 625 / JCM 10724 / NBRC 103206 / NCIMB 11243 / YT-1</strain>
    </source>
</reference>
<keyword evidence="1" id="KW-0812">Transmembrane</keyword>
<feature type="transmembrane region" description="Helical" evidence="1">
    <location>
        <begin position="401"/>
        <end position="420"/>
    </location>
</feature>
<dbReference type="PATRIC" id="fig|271.14.peg.1758"/>
<accession>A0A0N0BM84</accession>
<feature type="transmembrane region" description="Helical" evidence="1">
    <location>
        <begin position="535"/>
        <end position="557"/>
    </location>
</feature>
<feature type="transmembrane region" description="Helical" evidence="1">
    <location>
        <begin position="308"/>
        <end position="327"/>
    </location>
</feature>
<feature type="transmembrane region" description="Helical" evidence="1">
    <location>
        <begin position="334"/>
        <end position="359"/>
    </location>
</feature>
<sequence length="566" mass="62269">MNRWLNLLILLSLLPSLLALSPRLRAERPGPVALVVDAEALREEAKAQGKGLLEVLAAYRALGVNGVAFPERFVKDWVAGGVLLLRQGRELQEAGLPARPGWYYLKGEDWLLSLLERAYELPTERLGAWLGFPVDVSAFPAFYPLEEVRQAKEAGYYVVVRPINQRLRRLDPGLPLVPKEANAVVFAGLEALGYPYRLEEAQALVQVPVALIEGTPQPGLQAFREKGVLRLFSLRYEWQLTLKPEEAADKYVLAARERGHQLLYLRPYPYPEDTARMLRRIQEGLSASGIPTGAPKPRDLAPSPLRHAAWLGVLAGLGLLAQGLSLYGPAVAFLLLLFALGYAGSQAGALLAALVFPVLGFLGPREGLRMWLRALGYALAGAVFLSALGSTREAVLGLTPFKGVSLTLLVPPLLVAYSFLDRNYRETLTRLFQHPLRLGEVALALLALFLLALALLRRGNDAPLVLEAELKLRSLLQDLMVRPRFKEVFGHALFPIALLLPWPRWVQNGLLFLAAIGVASILNTFSHFHTPLPISFFRVLNGALLGLLIGGGGVILVRRLRAWWSG</sequence>
<gene>
    <name evidence="2" type="ORF">BVI061214_01687</name>
</gene>
<feature type="transmembrane region" description="Helical" evidence="1">
    <location>
        <begin position="371"/>
        <end position="389"/>
    </location>
</feature>
<protein>
    <submittedName>
        <fullName evidence="2">Uncharacterized protein</fullName>
    </submittedName>
</protein>
<evidence type="ECO:0000313" key="2">
    <source>
        <dbReference type="EMBL" id="KOX90496.1"/>
    </source>
</evidence>